<sequence>MDMTGKTVMITGASRGIGAEAARVFAAANANVVLLARSQDAIADLVGEIGKKAIAIPCNVARFGEMSSAVETALGAFGRVDVLINNAGVIEPISHLATSDPDEWGQVIDINLKGVYNGMRAVLPVMKDAQGGTILTISSGAAHHAIEAWSHYCASKAAVNMLGRSVHLEEASNGIRAIGLSPGTVATKMQREIKASGINPIS</sequence>
<dbReference type="GO" id="GO:0016020">
    <property type="term" value="C:membrane"/>
    <property type="evidence" value="ECO:0007669"/>
    <property type="project" value="TreeGrafter"/>
</dbReference>
<dbReference type="EMBL" id="LAZR01012043">
    <property type="protein sequence ID" value="KKM45888.1"/>
    <property type="molecule type" value="Genomic_DNA"/>
</dbReference>
<comment type="similarity">
    <text evidence="1">Belongs to the short-chain dehydrogenases/reductases (SDR) family.</text>
</comment>
<dbReference type="PANTHER" id="PTHR44196:SF1">
    <property type="entry name" value="DEHYDROGENASE_REDUCTASE SDR FAMILY MEMBER 7B"/>
    <property type="match status" value="1"/>
</dbReference>
<organism evidence="4">
    <name type="scientific">marine sediment metagenome</name>
    <dbReference type="NCBI Taxonomy" id="412755"/>
    <lineage>
        <taxon>unclassified sequences</taxon>
        <taxon>metagenomes</taxon>
        <taxon>ecological metagenomes</taxon>
    </lineage>
</organism>
<dbReference type="FunFam" id="3.40.50.720:FF:000084">
    <property type="entry name" value="Short-chain dehydrogenase reductase"/>
    <property type="match status" value="1"/>
</dbReference>
<evidence type="ECO:0000256" key="1">
    <source>
        <dbReference type="ARBA" id="ARBA00006484"/>
    </source>
</evidence>
<evidence type="ECO:0000259" key="3">
    <source>
        <dbReference type="SMART" id="SM00822"/>
    </source>
</evidence>
<feature type="non-terminal residue" evidence="4">
    <location>
        <position position="202"/>
    </location>
</feature>
<comment type="caution">
    <text evidence="4">The sequence shown here is derived from an EMBL/GenBank/DDBJ whole genome shotgun (WGS) entry which is preliminary data.</text>
</comment>
<dbReference type="PRINTS" id="PR00081">
    <property type="entry name" value="GDHRDH"/>
</dbReference>
<dbReference type="PRINTS" id="PR00080">
    <property type="entry name" value="SDRFAMILY"/>
</dbReference>
<dbReference type="InterPro" id="IPR002347">
    <property type="entry name" value="SDR_fam"/>
</dbReference>
<accession>A0A0F9J8R6</accession>
<name>A0A0F9J8R6_9ZZZZ</name>
<dbReference type="GO" id="GO:0016491">
    <property type="term" value="F:oxidoreductase activity"/>
    <property type="evidence" value="ECO:0007669"/>
    <property type="project" value="UniProtKB-KW"/>
</dbReference>
<dbReference type="SUPFAM" id="SSF51735">
    <property type="entry name" value="NAD(P)-binding Rossmann-fold domains"/>
    <property type="match status" value="1"/>
</dbReference>
<dbReference type="SMART" id="SM00822">
    <property type="entry name" value="PKS_KR"/>
    <property type="match status" value="1"/>
</dbReference>
<protein>
    <recommendedName>
        <fullName evidence="3">Ketoreductase domain-containing protein</fullName>
    </recommendedName>
</protein>
<dbReference type="PROSITE" id="PS00061">
    <property type="entry name" value="ADH_SHORT"/>
    <property type="match status" value="1"/>
</dbReference>
<evidence type="ECO:0000256" key="2">
    <source>
        <dbReference type="ARBA" id="ARBA00023002"/>
    </source>
</evidence>
<reference evidence="4" key="1">
    <citation type="journal article" date="2015" name="Nature">
        <title>Complex archaea that bridge the gap between prokaryotes and eukaryotes.</title>
        <authorList>
            <person name="Spang A."/>
            <person name="Saw J.H."/>
            <person name="Jorgensen S.L."/>
            <person name="Zaremba-Niedzwiedzka K."/>
            <person name="Martijn J."/>
            <person name="Lind A.E."/>
            <person name="van Eijk R."/>
            <person name="Schleper C."/>
            <person name="Guy L."/>
            <person name="Ettema T.J."/>
        </authorList>
    </citation>
    <scope>NUCLEOTIDE SEQUENCE</scope>
</reference>
<proteinExistence type="inferred from homology"/>
<dbReference type="PANTHER" id="PTHR44196">
    <property type="entry name" value="DEHYDROGENASE/REDUCTASE SDR FAMILY MEMBER 7B"/>
    <property type="match status" value="1"/>
</dbReference>
<dbReference type="AlphaFoldDB" id="A0A0F9J8R6"/>
<dbReference type="Pfam" id="PF00106">
    <property type="entry name" value="adh_short"/>
    <property type="match status" value="1"/>
</dbReference>
<dbReference type="Gene3D" id="3.40.50.720">
    <property type="entry name" value="NAD(P)-binding Rossmann-like Domain"/>
    <property type="match status" value="1"/>
</dbReference>
<dbReference type="CDD" id="cd05233">
    <property type="entry name" value="SDR_c"/>
    <property type="match status" value="1"/>
</dbReference>
<keyword evidence="2" id="KW-0560">Oxidoreductase</keyword>
<gene>
    <name evidence="4" type="ORF">LCGC14_1560220</name>
</gene>
<dbReference type="InterPro" id="IPR020904">
    <property type="entry name" value="Sc_DH/Rdtase_CS"/>
</dbReference>
<evidence type="ECO:0000313" key="4">
    <source>
        <dbReference type="EMBL" id="KKM45888.1"/>
    </source>
</evidence>
<feature type="domain" description="Ketoreductase" evidence="3">
    <location>
        <begin position="6"/>
        <end position="181"/>
    </location>
</feature>
<dbReference type="InterPro" id="IPR057326">
    <property type="entry name" value="KR_dom"/>
</dbReference>
<dbReference type="InterPro" id="IPR036291">
    <property type="entry name" value="NAD(P)-bd_dom_sf"/>
</dbReference>